<accession>A0A6A4GIK9</accession>
<evidence type="ECO:0000313" key="2">
    <source>
        <dbReference type="Proteomes" id="UP000799118"/>
    </source>
</evidence>
<dbReference type="AlphaFoldDB" id="A0A6A4GIK9"/>
<name>A0A6A4GIK9_9AGAR</name>
<evidence type="ECO:0000313" key="1">
    <source>
        <dbReference type="EMBL" id="KAE9385421.1"/>
    </source>
</evidence>
<organism evidence="1 2">
    <name type="scientific">Gymnopus androsaceus JB14</name>
    <dbReference type="NCBI Taxonomy" id="1447944"/>
    <lineage>
        <taxon>Eukaryota</taxon>
        <taxon>Fungi</taxon>
        <taxon>Dikarya</taxon>
        <taxon>Basidiomycota</taxon>
        <taxon>Agaricomycotina</taxon>
        <taxon>Agaricomycetes</taxon>
        <taxon>Agaricomycetidae</taxon>
        <taxon>Agaricales</taxon>
        <taxon>Marasmiineae</taxon>
        <taxon>Omphalotaceae</taxon>
        <taxon>Gymnopus</taxon>
    </lineage>
</organism>
<proteinExistence type="predicted"/>
<protein>
    <submittedName>
        <fullName evidence="1">Uncharacterized protein</fullName>
    </submittedName>
</protein>
<sequence length="60" mass="6932">MSVPEDRKSSELNEPVLRPLMAPPWHRKMRRANVYATTVDSDSEYRLPPTASDGPMRFPF</sequence>
<dbReference type="Proteomes" id="UP000799118">
    <property type="component" value="Unassembled WGS sequence"/>
</dbReference>
<reference evidence="1" key="1">
    <citation type="journal article" date="2019" name="Environ. Microbiol.">
        <title>Fungal ecological strategies reflected in gene transcription - a case study of two litter decomposers.</title>
        <authorList>
            <person name="Barbi F."/>
            <person name="Kohler A."/>
            <person name="Barry K."/>
            <person name="Baskaran P."/>
            <person name="Daum C."/>
            <person name="Fauchery L."/>
            <person name="Ihrmark K."/>
            <person name="Kuo A."/>
            <person name="LaButti K."/>
            <person name="Lipzen A."/>
            <person name="Morin E."/>
            <person name="Grigoriev I.V."/>
            <person name="Henrissat B."/>
            <person name="Lindahl B."/>
            <person name="Martin F."/>
        </authorList>
    </citation>
    <scope>NUCLEOTIDE SEQUENCE</scope>
    <source>
        <strain evidence="1">JB14</strain>
    </source>
</reference>
<gene>
    <name evidence="1" type="ORF">BT96DRAFT_1007054</name>
</gene>
<dbReference type="OrthoDB" id="2996773at2759"/>
<dbReference type="EMBL" id="ML769987">
    <property type="protein sequence ID" value="KAE9385421.1"/>
    <property type="molecule type" value="Genomic_DNA"/>
</dbReference>
<keyword evidence="2" id="KW-1185">Reference proteome</keyword>